<evidence type="ECO:0000256" key="1">
    <source>
        <dbReference type="SAM" id="MobiDB-lite"/>
    </source>
</evidence>
<name>A0A9W8AN22_9FUNG</name>
<comment type="caution">
    <text evidence="2">The sequence shown here is derived from an EMBL/GenBank/DDBJ whole genome shotgun (WGS) entry which is preliminary data.</text>
</comment>
<keyword evidence="3" id="KW-1185">Reference proteome</keyword>
<protein>
    <submittedName>
        <fullName evidence="2">Uncharacterized protein</fullName>
    </submittedName>
</protein>
<dbReference type="EMBL" id="JANBPY010003506">
    <property type="protein sequence ID" value="KAJ1951425.1"/>
    <property type="molecule type" value="Genomic_DNA"/>
</dbReference>
<gene>
    <name evidence="2" type="ORF">IWQ62_006428</name>
</gene>
<feature type="non-terminal residue" evidence="2">
    <location>
        <position position="1"/>
    </location>
</feature>
<dbReference type="AlphaFoldDB" id="A0A9W8AN22"/>
<feature type="non-terminal residue" evidence="2">
    <location>
        <position position="121"/>
    </location>
</feature>
<reference evidence="2" key="1">
    <citation type="submission" date="2022-07" db="EMBL/GenBank/DDBJ databases">
        <title>Phylogenomic reconstructions and comparative analyses of Kickxellomycotina fungi.</title>
        <authorList>
            <person name="Reynolds N.K."/>
            <person name="Stajich J.E."/>
            <person name="Barry K."/>
            <person name="Grigoriev I.V."/>
            <person name="Crous P."/>
            <person name="Smith M.E."/>
        </authorList>
    </citation>
    <scope>NUCLEOTIDE SEQUENCE</scope>
    <source>
        <strain evidence="2">RSA 1196</strain>
    </source>
</reference>
<feature type="region of interest" description="Disordered" evidence="1">
    <location>
        <begin position="1"/>
        <end position="42"/>
    </location>
</feature>
<organism evidence="2 3">
    <name type="scientific">Dispira parvispora</name>
    <dbReference type="NCBI Taxonomy" id="1520584"/>
    <lineage>
        <taxon>Eukaryota</taxon>
        <taxon>Fungi</taxon>
        <taxon>Fungi incertae sedis</taxon>
        <taxon>Zoopagomycota</taxon>
        <taxon>Kickxellomycotina</taxon>
        <taxon>Dimargaritomycetes</taxon>
        <taxon>Dimargaritales</taxon>
        <taxon>Dimargaritaceae</taxon>
        <taxon>Dispira</taxon>
    </lineage>
</organism>
<accession>A0A9W8AN22</accession>
<proteinExistence type="predicted"/>
<evidence type="ECO:0000313" key="2">
    <source>
        <dbReference type="EMBL" id="KAJ1951425.1"/>
    </source>
</evidence>
<dbReference type="Proteomes" id="UP001150925">
    <property type="component" value="Unassembled WGS sequence"/>
</dbReference>
<evidence type="ECO:0000313" key="3">
    <source>
        <dbReference type="Proteomes" id="UP001150925"/>
    </source>
</evidence>
<sequence length="121" mass="13474">TPVTRNHPIGLPGQDHQGGPNNHDDDRSHSIRIPEASAAPPHNVFTNFHNLDHSKGITGMEVEAAIDQIPESSNYRQEFDISHIETHTVDREASNNNKQVLERIGEVCKDGCFKTPELSCR</sequence>